<dbReference type="InterPro" id="IPR036388">
    <property type="entry name" value="WH-like_DNA-bd_sf"/>
</dbReference>
<dbReference type="InterPro" id="IPR051548">
    <property type="entry name" value="Grx-like_ET"/>
</dbReference>
<evidence type="ECO:0000313" key="3">
    <source>
        <dbReference type="Proteomes" id="UP001642483"/>
    </source>
</evidence>
<evidence type="ECO:0000259" key="1">
    <source>
        <dbReference type="SMART" id="SM00049"/>
    </source>
</evidence>
<dbReference type="InterPro" id="IPR006869">
    <property type="entry name" value="DUF547"/>
</dbReference>
<dbReference type="SMART" id="SM00049">
    <property type="entry name" value="DEP"/>
    <property type="match status" value="1"/>
</dbReference>
<name>A0ABP0EXW8_CLALP</name>
<dbReference type="CDD" id="cd04371">
    <property type="entry name" value="DEP"/>
    <property type="match status" value="1"/>
</dbReference>
<organism evidence="2 3">
    <name type="scientific">Clavelina lepadiformis</name>
    <name type="common">Light-bulb sea squirt</name>
    <name type="synonym">Ascidia lepadiformis</name>
    <dbReference type="NCBI Taxonomy" id="159417"/>
    <lineage>
        <taxon>Eukaryota</taxon>
        <taxon>Metazoa</taxon>
        <taxon>Chordata</taxon>
        <taxon>Tunicata</taxon>
        <taxon>Ascidiacea</taxon>
        <taxon>Aplousobranchia</taxon>
        <taxon>Clavelinidae</taxon>
        <taxon>Clavelina</taxon>
    </lineage>
</organism>
<feature type="domain" description="DEP" evidence="1">
    <location>
        <begin position="12"/>
        <end position="85"/>
    </location>
</feature>
<accession>A0ABP0EXW8</accession>
<dbReference type="InterPro" id="IPR036390">
    <property type="entry name" value="WH_DNA-bd_sf"/>
</dbReference>
<dbReference type="PANTHER" id="PTHR34386">
    <property type="entry name" value="GLUTAREDOXIN"/>
    <property type="match status" value="1"/>
</dbReference>
<comment type="caution">
    <text evidence="2">The sequence shown here is derived from an EMBL/GenBank/DDBJ whole genome shotgun (WGS) entry which is preliminary data.</text>
</comment>
<protein>
    <recommendedName>
        <fullName evidence="1">DEP domain-containing protein</fullName>
    </recommendedName>
</protein>
<dbReference type="Pfam" id="PF00610">
    <property type="entry name" value="DEP"/>
    <property type="match status" value="1"/>
</dbReference>
<dbReference type="Gene3D" id="1.10.10.10">
    <property type="entry name" value="Winged helix-like DNA-binding domain superfamily/Winged helix DNA-binding domain"/>
    <property type="match status" value="1"/>
</dbReference>
<gene>
    <name evidence="2" type="ORF">CVLEPA_LOCUS1286</name>
</gene>
<evidence type="ECO:0000313" key="2">
    <source>
        <dbReference type="EMBL" id="CAK8672327.1"/>
    </source>
</evidence>
<dbReference type="PANTHER" id="PTHR34386:SF1">
    <property type="entry name" value="GLUTAREDOXIN-LIKE PROTEIN NRDH"/>
    <property type="match status" value="1"/>
</dbReference>
<dbReference type="InterPro" id="IPR000591">
    <property type="entry name" value="DEP_dom"/>
</dbReference>
<reference evidence="2 3" key="1">
    <citation type="submission" date="2024-02" db="EMBL/GenBank/DDBJ databases">
        <authorList>
            <person name="Daric V."/>
            <person name="Darras S."/>
        </authorList>
    </citation>
    <scope>NUCLEOTIDE SEQUENCE [LARGE SCALE GENOMIC DNA]</scope>
</reference>
<dbReference type="EMBL" id="CAWYQH010000001">
    <property type="protein sequence ID" value="CAK8672327.1"/>
    <property type="molecule type" value="Genomic_DNA"/>
</dbReference>
<dbReference type="SUPFAM" id="SSF46785">
    <property type="entry name" value="Winged helix' DNA-binding domain"/>
    <property type="match status" value="1"/>
</dbReference>
<proteinExistence type="predicted"/>
<dbReference type="Pfam" id="PF04784">
    <property type="entry name" value="DUF547"/>
    <property type="match status" value="1"/>
</dbReference>
<keyword evidence="3" id="KW-1185">Reference proteome</keyword>
<dbReference type="Proteomes" id="UP001642483">
    <property type="component" value="Unassembled WGS sequence"/>
</dbReference>
<sequence>MDELSSLVEALREQNGIVHDHRHFIRSYPNTFTGEDAITFIAQEKGLDRTAALEIAQQLITKKFAAALKEGIPMKDDKTLYRFMQDWPSNALNAGLAAYKSITLASELSILIRKSILKLYGSYLSNDGKMVDYTGLGQSPEFEDYVQLSAQLQRVQAETLSRGEKLAFFINIYNALVIHGNVKIGFPNTTWQRYKFFNDAKYIIGGHSYSLQDIENGVLRSNRKGVGMLSKPFSKSDPRMKTILHSNEPLVHFALVCGAKSCPPIKTYSHDNVMNELEIAAAAFLESDDGCCVDIEKNMIGLSMIFKWYKEDFGETPYEVLKWVRNHMSLGDKKQHLTKLLEEKVYKLVYLTYDWGSNGK</sequence>